<evidence type="ECO:0000259" key="3">
    <source>
        <dbReference type="PROSITE" id="PS51755"/>
    </source>
</evidence>
<dbReference type="HOGENOM" id="CLU_136255_0_0_11"/>
<feature type="DNA-binding region" description="OmpR/PhoB-type" evidence="2">
    <location>
        <begin position="33"/>
        <end position="132"/>
    </location>
</feature>
<dbReference type="PROSITE" id="PS51755">
    <property type="entry name" value="OMPR_PHOB"/>
    <property type="match status" value="1"/>
</dbReference>
<evidence type="ECO:0000313" key="5">
    <source>
        <dbReference type="Proteomes" id="UP000007882"/>
    </source>
</evidence>
<name>I0H5Z0_ACTM4</name>
<dbReference type="CDD" id="cd00383">
    <property type="entry name" value="trans_reg_C"/>
    <property type="match status" value="1"/>
</dbReference>
<sequence>MIAPGSQPPVCTDPREDWVRVPAPREDVRLRAAGLRARAGAHQIPQLNPDGVLSFRNHSTALSPSEASLLTILVLRFGHLVARETLTTGLTDDGQLCSRNSLDLHIMRIRRRIAPLGLAIRTAWGRGYIMEVDEGNESPSGE</sequence>
<gene>
    <name evidence="4" type="ordered locus">AMIS_32070</name>
</gene>
<dbReference type="InterPro" id="IPR036388">
    <property type="entry name" value="WH-like_DNA-bd_sf"/>
</dbReference>
<dbReference type="SMART" id="SM00862">
    <property type="entry name" value="Trans_reg_C"/>
    <property type="match status" value="1"/>
</dbReference>
<reference evidence="4 5" key="1">
    <citation type="submission" date="2012-02" db="EMBL/GenBank/DDBJ databases">
        <title>Complete genome sequence of Actinoplanes missouriensis 431 (= NBRC 102363).</title>
        <authorList>
            <person name="Ohnishi Y."/>
            <person name="Ishikawa J."/>
            <person name="Sekine M."/>
            <person name="Hosoyama A."/>
            <person name="Harada T."/>
            <person name="Narita H."/>
            <person name="Hata T."/>
            <person name="Konno Y."/>
            <person name="Tutikane K."/>
            <person name="Fujita N."/>
            <person name="Horinouchi S."/>
            <person name="Hayakawa M."/>
        </authorList>
    </citation>
    <scope>NUCLEOTIDE SEQUENCE [LARGE SCALE GENOMIC DNA]</scope>
    <source>
        <strain evidence="5">ATCC 14538 / DSM 43046 / CBS 188.64 / JCM 3121 / NBRC 102363 / NCIMB 12654 / NRRL B-3342 / UNCC 431</strain>
    </source>
</reference>
<dbReference type="Pfam" id="PF00486">
    <property type="entry name" value="Trans_reg_C"/>
    <property type="match status" value="1"/>
</dbReference>
<dbReference type="InterPro" id="IPR016032">
    <property type="entry name" value="Sig_transdc_resp-reg_C-effctor"/>
</dbReference>
<dbReference type="SUPFAM" id="SSF46894">
    <property type="entry name" value="C-terminal effector domain of the bipartite response regulators"/>
    <property type="match status" value="1"/>
</dbReference>
<evidence type="ECO:0000313" key="4">
    <source>
        <dbReference type="EMBL" id="BAL88427.1"/>
    </source>
</evidence>
<dbReference type="GO" id="GO:0000160">
    <property type="term" value="P:phosphorelay signal transduction system"/>
    <property type="evidence" value="ECO:0007669"/>
    <property type="project" value="InterPro"/>
</dbReference>
<dbReference type="Gene3D" id="1.10.10.10">
    <property type="entry name" value="Winged helix-like DNA-binding domain superfamily/Winged helix DNA-binding domain"/>
    <property type="match status" value="1"/>
</dbReference>
<dbReference type="GO" id="GO:0003677">
    <property type="term" value="F:DNA binding"/>
    <property type="evidence" value="ECO:0007669"/>
    <property type="project" value="UniProtKB-UniRule"/>
</dbReference>
<dbReference type="STRING" id="512565.AMIS_32070"/>
<evidence type="ECO:0000256" key="1">
    <source>
        <dbReference type="ARBA" id="ARBA00023125"/>
    </source>
</evidence>
<feature type="domain" description="OmpR/PhoB-type" evidence="3">
    <location>
        <begin position="33"/>
        <end position="132"/>
    </location>
</feature>
<keyword evidence="5" id="KW-1185">Reference proteome</keyword>
<evidence type="ECO:0000256" key="2">
    <source>
        <dbReference type="PROSITE-ProRule" id="PRU01091"/>
    </source>
</evidence>
<accession>I0H5Z0</accession>
<organism evidence="4 5">
    <name type="scientific">Actinoplanes missouriensis (strain ATCC 14538 / DSM 43046 / CBS 188.64 / JCM 3121 / NBRC 102363 / NCIMB 12654 / NRRL B-3342 / UNCC 431)</name>
    <dbReference type="NCBI Taxonomy" id="512565"/>
    <lineage>
        <taxon>Bacteria</taxon>
        <taxon>Bacillati</taxon>
        <taxon>Actinomycetota</taxon>
        <taxon>Actinomycetes</taxon>
        <taxon>Micromonosporales</taxon>
        <taxon>Micromonosporaceae</taxon>
        <taxon>Actinoplanes</taxon>
    </lineage>
</organism>
<dbReference type="Proteomes" id="UP000007882">
    <property type="component" value="Chromosome"/>
</dbReference>
<dbReference type="PATRIC" id="fig|512565.3.peg.3201"/>
<proteinExistence type="predicted"/>
<protein>
    <submittedName>
        <fullName evidence="4">Putative transcriptional regulator</fullName>
    </submittedName>
</protein>
<keyword evidence="1 2" id="KW-0238">DNA-binding</keyword>
<dbReference type="KEGG" id="ams:AMIS_32070"/>
<dbReference type="AlphaFoldDB" id="I0H5Z0"/>
<dbReference type="InterPro" id="IPR001867">
    <property type="entry name" value="OmpR/PhoB-type_DNA-bd"/>
</dbReference>
<dbReference type="GO" id="GO:0006355">
    <property type="term" value="P:regulation of DNA-templated transcription"/>
    <property type="evidence" value="ECO:0007669"/>
    <property type="project" value="InterPro"/>
</dbReference>
<dbReference type="eggNOG" id="ENOG502ZFW3">
    <property type="taxonomic scope" value="Bacteria"/>
</dbReference>
<dbReference type="EMBL" id="AP012319">
    <property type="protein sequence ID" value="BAL88427.1"/>
    <property type="molecule type" value="Genomic_DNA"/>
</dbReference>